<accession>A0A4R3NBN0</accession>
<dbReference type="Proteomes" id="UP000295414">
    <property type="component" value="Unassembled WGS sequence"/>
</dbReference>
<comment type="caution">
    <text evidence="1">The sequence shown here is derived from an EMBL/GenBank/DDBJ whole genome shotgun (WGS) entry which is preliminary data.</text>
</comment>
<evidence type="ECO:0000313" key="2">
    <source>
        <dbReference type="Proteomes" id="UP000295414"/>
    </source>
</evidence>
<sequence length="62" mass="6951">MDIHDIALNLYAQLVGGRHDANLDMDARIALGREAYRYAEAFVAAKDQYIRELPVPASEQGF</sequence>
<name>A0A4R3NBN0_9GAMM</name>
<evidence type="ECO:0000313" key="1">
    <source>
        <dbReference type="EMBL" id="TCT26111.1"/>
    </source>
</evidence>
<organism evidence="1 2">
    <name type="scientific">Thermomonas haemolytica</name>
    <dbReference type="NCBI Taxonomy" id="141949"/>
    <lineage>
        <taxon>Bacteria</taxon>
        <taxon>Pseudomonadati</taxon>
        <taxon>Pseudomonadota</taxon>
        <taxon>Gammaproteobacteria</taxon>
        <taxon>Lysobacterales</taxon>
        <taxon>Lysobacteraceae</taxon>
        <taxon>Thermomonas</taxon>
    </lineage>
</organism>
<dbReference type="EMBL" id="SMAP01000001">
    <property type="protein sequence ID" value="TCT26111.1"/>
    <property type="molecule type" value="Genomic_DNA"/>
</dbReference>
<keyword evidence="2" id="KW-1185">Reference proteome</keyword>
<gene>
    <name evidence="1" type="ORF">EDC34_101438</name>
</gene>
<dbReference type="AlphaFoldDB" id="A0A4R3NBN0"/>
<reference evidence="1 2" key="1">
    <citation type="submission" date="2019-03" db="EMBL/GenBank/DDBJ databases">
        <title>Genomic Encyclopedia of Type Strains, Phase IV (KMG-IV): sequencing the most valuable type-strain genomes for metagenomic binning, comparative biology and taxonomic classification.</title>
        <authorList>
            <person name="Goeker M."/>
        </authorList>
    </citation>
    <scope>NUCLEOTIDE SEQUENCE [LARGE SCALE GENOMIC DNA]</scope>
    <source>
        <strain evidence="1 2">DSM 13605</strain>
    </source>
</reference>
<proteinExistence type="predicted"/>
<dbReference type="OrthoDB" id="6058691at2"/>
<dbReference type="RefSeq" id="WP_114959211.1">
    <property type="nucleotide sequence ID" value="NZ_MSZW01000034.1"/>
</dbReference>
<protein>
    <submittedName>
        <fullName evidence="1">Uncharacterized protein</fullName>
    </submittedName>
</protein>